<name>A0A8S4EEM7_PLUXY</name>
<dbReference type="GO" id="GO:0051879">
    <property type="term" value="F:Hsp90 protein binding"/>
    <property type="evidence" value="ECO:0007669"/>
    <property type="project" value="TreeGrafter"/>
</dbReference>
<evidence type="ECO:0000313" key="2">
    <source>
        <dbReference type="Proteomes" id="UP000653454"/>
    </source>
</evidence>
<dbReference type="Proteomes" id="UP000653454">
    <property type="component" value="Unassembled WGS sequence"/>
</dbReference>
<accession>A0A8S4EEM7</accession>
<dbReference type="PANTHER" id="PTHR21207">
    <property type="entry name" value="PARKIN COREGULATED GENE PROTEIN PARK2 COREGULATED"/>
    <property type="match status" value="1"/>
</dbReference>
<proteinExistence type="predicted"/>
<dbReference type="AlphaFoldDB" id="A0A8S4EEM7"/>
<dbReference type="InterPro" id="IPR016024">
    <property type="entry name" value="ARM-type_fold"/>
</dbReference>
<dbReference type="PANTHER" id="PTHR21207:SF2">
    <property type="entry name" value="PARKIN COREGULATED GENE PROTEIN"/>
    <property type="match status" value="1"/>
</dbReference>
<dbReference type="InterPro" id="IPR019399">
    <property type="entry name" value="Parkin_co-regulated_protein"/>
</dbReference>
<evidence type="ECO:0000313" key="1">
    <source>
        <dbReference type="EMBL" id="CAG9113855.1"/>
    </source>
</evidence>
<dbReference type="SUPFAM" id="SSF48371">
    <property type="entry name" value="ARM repeat"/>
    <property type="match status" value="1"/>
</dbReference>
<dbReference type="EMBL" id="CAJHNJ030000015">
    <property type="protein sequence ID" value="CAG9113855.1"/>
    <property type="molecule type" value="Genomic_DNA"/>
</dbReference>
<dbReference type="Pfam" id="PF10274">
    <property type="entry name" value="ParcG"/>
    <property type="match status" value="1"/>
</dbReference>
<organism evidence="1 2">
    <name type="scientific">Plutella xylostella</name>
    <name type="common">Diamondback moth</name>
    <name type="synonym">Plutella maculipennis</name>
    <dbReference type="NCBI Taxonomy" id="51655"/>
    <lineage>
        <taxon>Eukaryota</taxon>
        <taxon>Metazoa</taxon>
        <taxon>Ecdysozoa</taxon>
        <taxon>Arthropoda</taxon>
        <taxon>Hexapoda</taxon>
        <taxon>Insecta</taxon>
        <taxon>Pterygota</taxon>
        <taxon>Neoptera</taxon>
        <taxon>Endopterygota</taxon>
        <taxon>Lepidoptera</taxon>
        <taxon>Glossata</taxon>
        <taxon>Ditrysia</taxon>
        <taxon>Yponomeutoidea</taxon>
        <taxon>Plutellidae</taxon>
        <taxon>Plutella</taxon>
    </lineage>
</organism>
<reference evidence="1" key="1">
    <citation type="submission" date="2020-11" db="EMBL/GenBank/DDBJ databases">
        <authorList>
            <person name="Whiteford S."/>
        </authorList>
    </citation>
    <scope>NUCLEOTIDE SEQUENCE</scope>
</reference>
<dbReference type="OrthoDB" id="5954824at2759"/>
<keyword evidence="2" id="KW-1185">Reference proteome</keyword>
<dbReference type="GO" id="GO:0030544">
    <property type="term" value="F:Hsp70 protein binding"/>
    <property type="evidence" value="ECO:0007669"/>
    <property type="project" value="TreeGrafter"/>
</dbReference>
<sequence>MVVLPPCVPANCGKEFRCSLRKPSPTYPHKDRAKKVRTVPAFSIQSLQRNTRVEPPPRCHIFDPVPPKPTLFKRSYMRGEFPVAVEFGSCGKTLVWKVPVEKLDFHHYLPMFFEGLSEEEYPYNYIVEKGIEDLIRKGSYKVLPVVPQLIIPIKNALSTKNPTVICHCLRCIQQLVTGCDRVGEALVPYYRQLLPVLNLFKGKNRNLGPGVDHSTTKGENVGDLIEDTLQILERYGGPDAFINIKYMVPTYESAILN</sequence>
<protein>
    <submittedName>
        <fullName evidence="1">(diamondback moth) hypothetical protein</fullName>
    </submittedName>
</protein>
<gene>
    <name evidence="1" type="ORF">PLXY2_LOCUS5325</name>
</gene>
<dbReference type="KEGG" id="pxy:105384709"/>
<comment type="caution">
    <text evidence="1">The sequence shown here is derived from an EMBL/GenBank/DDBJ whole genome shotgun (WGS) entry which is preliminary data.</text>
</comment>